<accession>A0A2H1FIL4</accession>
<evidence type="ECO:0000313" key="2">
    <source>
        <dbReference type="Proteomes" id="UP000230607"/>
    </source>
</evidence>
<dbReference type="OrthoDB" id="202342at2157"/>
<reference evidence="2" key="1">
    <citation type="submission" date="2017-03" db="EMBL/GenBank/DDBJ databases">
        <authorList>
            <person name="Herbold C."/>
        </authorList>
    </citation>
    <scope>NUCLEOTIDE SEQUENCE [LARGE SCALE GENOMIC DNA]</scope>
</reference>
<protein>
    <submittedName>
        <fullName evidence="1">Uncharacterized protein</fullName>
    </submittedName>
</protein>
<name>A0A2H1FIL4_9ARCH</name>
<sequence length="198" mass="23209">MQRGYVRERILRVLLNHYKERLTKYRITKEAQANIAWVIKILRRLEKEGSVQGTEVKDYHKIILLWKNWKMTPEKREYMIRDPLELLKKTDMTYALTTYSAENLVQKYLFPSRVDFYIDPDDLAKWHKLLSENGLVGKGNVRVLMTDKHVFYNAIVKEGLSIVSIPQLIVDLLTEGAVAAEAADMLLEKEEKDIVSRQ</sequence>
<keyword evidence="2" id="KW-1185">Reference proteome</keyword>
<dbReference type="EMBL" id="LT841358">
    <property type="protein sequence ID" value="SMH72587.1"/>
    <property type="molecule type" value="Genomic_DNA"/>
</dbReference>
<gene>
    <name evidence="1" type="ORF">NCS_30427</name>
</gene>
<dbReference type="Proteomes" id="UP000230607">
    <property type="component" value="Chromosome 1"/>
</dbReference>
<dbReference type="AlphaFoldDB" id="A0A2H1FIL4"/>
<dbReference type="RefSeq" id="WP_157928328.1">
    <property type="nucleotide sequence ID" value="NZ_LT841358.1"/>
</dbReference>
<proteinExistence type="predicted"/>
<organism evidence="1 2">
    <name type="scientific">Candidatus Nitrosotalea okcheonensis</name>
    <dbReference type="NCBI Taxonomy" id="1903276"/>
    <lineage>
        <taxon>Archaea</taxon>
        <taxon>Nitrososphaerota</taxon>
        <taxon>Nitrososphaeria</taxon>
        <taxon>Nitrosotaleales</taxon>
        <taxon>Nitrosotaleaceae</taxon>
        <taxon>Nitrosotalea</taxon>
    </lineage>
</organism>
<evidence type="ECO:0000313" key="1">
    <source>
        <dbReference type="EMBL" id="SMH72587.1"/>
    </source>
</evidence>